<dbReference type="AlphaFoldDB" id="A0A379QTA3"/>
<dbReference type="Proteomes" id="UP000254597">
    <property type="component" value="Unassembled WGS sequence"/>
</dbReference>
<proteinExistence type="predicted"/>
<protein>
    <submittedName>
        <fullName evidence="1">Uncharacterized protein</fullName>
    </submittedName>
</protein>
<evidence type="ECO:0000313" key="2">
    <source>
        <dbReference type="Proteomes" id="UP000254597"/>
    </source>
</evidence>
<accession>A0A379QTA3</accession>
<reference evidence="1 2" key="1">
    <citation type="submission" date="2018-06" db="EMBL/GenBank/DDBJ databases">
        <authorList>
            <consortium name="Pathogen Informatics"/>
            <person name="Doyle S."/>
        </authorList>
    </citation>
    <scope>NUCLEOTIDE SEQUENCE [LARGE SCALE GENOMIC DNA]</scope>
    <source>
        <strain evidence="1 2">NCTC10252</strain>
    </source>
</reference>
<sequence>MRKCILLSFLLLLLLPFVFYGWFSLTSGAHQYRKSDFLSYWLYTPDTLKDVPLISMDAEYSYDYDLDNQQTKMVVTWHHINNITQKKAELINFLQQRGPTIKYNCLWVYYDQHDYSDNYQRYCVSQKGDTLELEYLETVN</sequence>
<gene>
    <name evidence="1" type="ORF">NCTC10252_04083</name>
</gene>
<dbReference type="EMBL" id="UGWP01000004">
    <property type="protein sequence ID" value="SUF58746.1"/>
    <property type="molecule type" value="Genomic_DNA"/>
</dbReference>
<name>A0A379QTA3_SALER</name>
<evidence type="ECO:0000313" key="1">
    <source>
        <dbReference type="EMBL" id="SUF58746.1"/>
    </source>
</evidence>
<organism evidence="1 2">
    <name type="scientific">Salmonella enterica</name>
    <name type="common">Salmonella choleraesuis</name>
    <dbReference type="NCBI Taxonomy" id="28901"/>
    <lineage>
        <taxon>Bacteria</taxon>
        <taxon>Pseudomonadati</taxon>
        <taxon>Pseudomonadota</taxon>
        <taxon>Gammaproteobacteria</taxon>
        <taxon>Enterobacterales</taxon>
        <taxon>Enterobacteriaceae</taxon>
        <taxon>Salmonella</taxon>
    </lineage>
</organism>